<comment type="similarity">
    <text evidence="2">Belongs to the UTP25 family.</text>
</comment>
<dbReference type="InterPro" id="IPR010678">
    <property type="entry name" value="UTP25"/>
</dbReference>
<feature type="region of interest" description="Disordered" evidence="4">
    <location>
        <begin position="1"/>
        <end position="230"/>
    </location>
</feature>
<feature type="compositionally biased region" description="Polar residues" evidence="4">
    <location>
        <begin position="146"/>
        <end position="155"/>
    </location>
</feature>
<protein>
    <recommendedName>
        <fullName evidence="9">Digestive organ expansion factor</fullName>
    </recommendedName>
</protein>
<reference evidence="7" key="1">
    <citation type="submission" date="2019-03" db="EMBL/GenBank/DDBJ databases">
        <title>Long read genome sequence of the mycoparasitic Pythium oligandrum ATCC 38472 isolated from sugarbeet rhizosphere.</title>
        <authorList>
            <person name="Gaulin E."/>
        </authorList>
    </citation>
    <scope>NUCLEOTIDE SEQUENCE</scope>
    <source>
        <strain evidence="7">ATCC 38472_TT</strain>
    </source>
</reference>
<keyword evidence="3" id="KW-0539">Nucleus</keyword>
<dbReference type="Pfam" id="PF22916">
    <property type="entry name" value="UTP25_NTPase-like"/>
    <property type="match status" value="1"/>
</dbReference>
<dbReference type="Proteomes" id="UP000794436">
    <property type="component" value="Unassembled WGS sequence"/>
</dbReference>
<dbReference type="GO" id="GO:0019843">
    <property type="term" value="F:rRNA binding"/>
    <property type="evidence" value="ECO:0007669"/>
    <property type="project" value="TreeGrafter"/>
</dbReference>
<feature type="domain" description="UTP25 C-terminal" evidence="5">
    <location>
        <begin position="631"/>
        <end position="829"/>
    </location>
</feature>
<evidence type="ECO:0008006" key="9">
    <source>
        <dbReference type="Google" id="ProtNLM"/>
    </source>
</evidence>
<feature type="compositionally biased region" description="Acidic residues" evidence="4">
    <location>
        <begin position="159"/>
        <end position="219"/>
    </location>
</feature>
<dbReference type="OrthoDB" id="10264378at2759"/>
<dbReference type="EMBL" id="SPLM01000075">
    <property type="protein sequence ID" value="TMW61751.1"/>
    <property type="molecule type" value="Genomic_DNA"/>
</dbReference>
<feature type="compositionally biased region" description="Basic and acidic residues" evidence="4">
    <location>
        <begin position="371"/>
        <end position="380"/>
    </location>
</feature>
<feature type="compositionally biased region" description="Acidic residues" evidence="4">
    <location>
        <begin position="448"/>
        <end position="458"/>
    </location>
</feature>
<evidence type="ECO:0000313" key="8">
    <source>
        <dbReference type="Proteomes" id="UP000794436"/>
    </source>
</evidence>
<evidence type="ECO:0000256" key="3">
    <source>
        <dbReference type="ARBA" id="ARBA00023242"/>
    </source>
</evidence>
<evidence type="ECO:0000259" key="6">
    <source>
        <dbReference type="Pfam" id="PF22916"/>
    </source>
</evidence>
<accession>A0A8K1CF82</accession>
<evidence type="ECO:0000313" key="7">
    <source>
        <dbReference type="EMBL" id="TMW61751.1"/>
    </source>
</evidence>
<dbReference type="PANTHER" id="PTHR12933">
    <property type="entry name" value="ORF PROTEIN-RELATED"/>
    <property type="match status" value="1"/>
</dbReference>
<evidence type="ECO:0000256" key="4">
    <source>
        <dbReference type="SAM" id="MobiDB-lite"/>
    </source>
</evidence>
<dbReference type="InterPro" id="IPR053939">
    <property type="entry name" value="UTP25_C"/>
</dbReference>
<name>A0A8K1CF82_PYTOL</name>
<dbReference type="GO" id="GO:0034511">
    <property type="term" value="F:U3 snoRNA binding"/>
    <property type="evidence" value="ECO:0007669"/>
    <property type="project" value="InterPro"/>
</dbReference>
<feature type="compositionally biased region" description="Basic and acidic residues" evidence="4">
    <location>
        <begin position="51"/>
        <end position="68"/>
    </location>
</feature>
<dbReference type="GO" id="GO:0000462">
    <property type="term" value="P:maturation of SSU-rRNA from tricistronic rRNA transcript (SSU-rRNA, 5.8S rRNA, LSU-rRNA)"/>
    <property type="evidence" value="ECO:0007669"/>
    <property type="project" value="TreeGrafter"/>
</dbReference>
<evidence type="ECO:0000256" key="2">
    <source>
        <dbReference type="ARBA" id="ARBA00009223"/>
    </source>
</evidence>
<feature type="compositionally biased region" description="Basic residues" evidence="4">
    <location>
        <begin position="16"/>
        <end position="26"/>
    </location>
</feature>
<evidence type="ECO:0000256" key="1">
    <source>
        <dbReference type="ARBA" id="ARBA00004604"/>
    </source>
</evidence>
<feature type="region of interest" description="Disordered" evidence="4">
    <location>
        <begin position="435"/>
        <end position="459"/>
    </location>
</feature>
<dbReference type="InterPro" id="IPR053940">
    <property type="entry name" value="UTP25_NTPase-like"/>
</dbReference>
<dbReference type="GO" id="GO:0032040">
    <property type="term" value="C:small-subunit processome"/>
    <property type="evidence" value="ECO:0007669"/>
    <property type="project" value="TreeGrafter"/>
</dbReference>
<feature type="region of interest" description="Disordered" evidence="4">
    <location>
        <begin position="371"/>
        <end position="394"/>
    </location>
</feature>
<comment type="subcellular location">
    <subcellularLocation>
        <location evidence="1">Nucleus</location>
        <location evidence="1">Nucleolus</location>
    </subcellularLocation>
</comment>
<proteinExistence type="inferred from homology"/>
<feature type="compositionally biased region" description="Acidic residues" evidence="4">
    <location>
        <begin position="381"/>
        <end position="391"/>
    </location>
</feature>
<comment type="caution">
    <text evidence="7">The sequence shown here is derived from an EMBL/GenBank/DDBJ whole genome shotgun (WGS) entry which is preliminary data.</text>
</comment>
<feature type="compositionally biased region" description="Basic and acidic residues" evidence="4">
    <location>
        <begin position="76"/>
        <end position="87"/>
    </location>
</feature>
<feature type="compositionally biased region" description="Acidic residues" evidence="4">
    <location>
        <begin position="122"/>
        <end position="136"/>
    </location>
</feature>
<keyword evidence="8" id="KW-1185">Reference proteome</keyword>
<sequence>MAPRKGSKGGKGGKQGGKRAAKRKARNTWDDEHTVKKSRGAASYSDEEEQEKTKPMKRESMFQQWKEKKIAKRQKERQFMSKTEQKKQLQLQQYETQRRRLANAAYGHKEAHETTPAAKSSDDEEDEEESDAEEEEEKPRGKRQSIFDQFVQTFQPAAMEEDEEEEYEEIEVDEDGNPIEPEEEEEEDEAEEEAESAVEEEEEEEEEEEQELVDDDDQDAPSAQDPYRQRYLLSEFSEADAKRVDTMPRKYVSVTSENVDGSQLAPSMLEEFNVSYRPGALEDSETPLSWMPSQFHVRGRLLSAWKAQECDPSSWRSTSPLEYALFRQFSAYRDVFFAGQTYDLTQPLRRVSAMHTLNHVLKSRDTIIRNNERLRKRQEPTEEQTMEDDDEKEYRDQGFARTTVLVLLPLRSAAYSFVQELLALLPSNMNSFHNKDRFDQEYGPSKGDDDEEEDDATDKEDLKEWQRVFSDGNNDDSFQIGLSLSRRGLKFYSDYTQSDFILASPLGLRQQLGDEVVDVAEQQSLSSAFLSSIEVCIVDSASLLLMQNVEHMRYVLQAINVKPKEAPNADFSRLREWNLSFLGAYFRQTIVYAHGVEPMLQNLLHTCCKNQSGLVKYVRNYDSGVGESTASITQIVPQVKQIFQRIDLQTTERLTAAYEVELRFEYFQKHIFTPLLDSPRKHVLIFVPSYFDYVRVRNLFHETMNAKLIRTVQCCEYTTSPQVSRARTSFFHGRCHVMLFTERFHFYHQYQMRGIHQLIFYGLPMMGEFYAEMLNMMDDASRQREGGESAASLSSVALFTRLDLLRLQRVVGQKRAQRMCQSNAKKATFLFC</sequence>
<evidence type="ECO:0000259" key="5">
    <source>
        <dbReference type="Pfam" id="PF06862"/>
    </source>
</evidence>
<dbReference type="AlphaFoldDB" id="A0A8K1CF82"/>
<dbReference type="Pfam" id="PF06862">
    <property type="entry name" value="Utp25_C"/>
    <property type="match status" value="1"/>
</dbReference>
<dbReference type="PANTHER" id="PTHR12933:SF0">
    <property type="entry name" value="U3 SMALL NUCLEOLAR RNA-ASSOCIATED PROTEIN 25 HOMOLOG"/>
    <property type="match status" value="1"/>
</dbReference>
<organism evidence="7 8">
    <name type="scientific">Pythium oligandrum</name>
    <name type="common">Mycoparasitic fungus</name>
    <dbReference type="NCBI Taxonomy" id="41045"/>
    <lineage>
        <taxon>Eukaryota</taxon>
        <taxon>Sar</taxon>
        <taxon>Stramenopiles</taxon>
        <taxon>Oomycota</taxon>
        <taxon>Peronosporomycetes</taxon>
        <taxon>Pythiales</taxon>
        <taxon>Pythiaceae</taxon>
        <taxon>Pythium</taxon>
    </lineage>
</organism>
<feature type="domain" description="UTP25 NTP hydrolase-like" evidence="6">
    <location>
        <begin position="332"/>
        <end position="615"/>
    </location>
</feature>
<gene>
    <name evidence="7" type="ORF">Poli38472_010814</name>
</gene>